<dbReference type="STRING" id="415747.SAMN03097708_01844"/>
<proteinExistence type="predicted"/>
<dbReference type="EMBL" id="FMWD01000005">
    <property type="protein sequence ID" value="SCZ59344.1"/>
    <property type="molecule type" value="Genomic_DNA"/>
</dbReference>
<dbReference type="Gene3D" id="3.40.50.1820">
    <property type="entry name" value="alpha/beta hydrolase"/>
    <property type="match status" value="1"/>
</dbReference>
<dbReference type="InterPro" id="IPR022742">
    <property type="entry name" value="Hydrolase_4"/>
</dbReference>
<evidence type="ECO:0000259" key="3">
    <source>
        <dbReference type="Pfam" id="PF12146"/>
    </source>
</evidence>
<evidence type="ECO:0000313" key="5">
    <source>
        <dbReference type="Proteomes" id="UP000199648"/>
    </source>
</evidence>
<dbReference type="Pfam" id="PF08386">
    <property type="entry name" value="Abhydrolase_4"/>
    <property type="match status" value="1"/>
</dbReference>
<dbReference type="AlphaFoldDB" id="A0A1G5QC16"/>
<feature type="domain" description="Serine aminopeptidase S33" evidence="3">
    <location>
        <begin position="73"/>
        <end position="183"/>
    </location>
</feature>
<accession>A0A1G5QC16</accession>
<dbReference type="SUPFAM" id="SSF53474">
    <property type="entry name" value="alpha/beta-Hydrolases"/>
    <property type="match status" value="1"/>
</dbReference>
<evidence type="ECO:0000313" key="4">
    <source>
        <dbReference type="EMBL" id="SCZ59344.1"/>
    </source>
</evidence>
<evidence type="ECO:0000256" key="1">
    <source>
        <dbReference type="SAM" id="Phobius"/>
    </source>
</evidence>
<dbReference type="RefSeq" id="WP_092995772.1">
    <property type="nucleotide sequence ID" value="NZ_FMWD01000005.1"/>
</dbReference>
<dbReference type="Proteomes" id="UP000199648">
    <property type="component" value="Unassembled WGS sequence"/>
</dbReference>
<keyword evidence="1" id="KW-1133">Transmembrane helix</keyword>
<protein>
    <submittedName>
        <fullName evidence="4">Uncharacterized protein</fullName>
    </submittedName>
</protein>
<reference evidence="4 5" key="1">
    <citation type="submission" date="2016-10" db="EMBL/GenBank/DDBJ databases">
        <authorList>
            <person name="de Groot N.N."/>
        </authorList>
    </citation>
    <scope>NUCLEOTIDE SEQUENCE [LARGE SCALE GENOMIC DNA]</scope>
    <source>
        <strain evidence="4 5">HLD2</strain>
    </source>
</reference>
<evidence type="ECO:0000259" key="2">
    <source>
        <dbReference type="Pfam" id="PF08386"/>
    </source>
</evidence>
<feature type="transmembrane region" description="Helical" evidence="1">
    <location>
        <begin position="7"/>
        <end position="25"/>
    </location>
</feature>
<organism evidence="4 5">
    <name type="scientific">Thiohalomonas denitrificans</name>
    <dbReference type="NCBI Taxonomy" id="415747"/>
    <lineage>
        <taxon>Bacteria</taxon>
        <taxon>Pseudomonadati</taxon>
        <taxon>Pseudomonadota</taxon>
        <taxon>Gammaproteobacteria</taxon>
        <taxon>Thiohalomonadales</taxon>
        <taxon>Thiohalomonadaceae</taxon>
        <taxon>Thiohalomonas</taxon>
    </lineage>
</organism>
<keyword evidence="1" id="KW-0472">Membrane</keyword>
<dbReference type="InterPro" id="IPR013595">
    <property type="entry name" value="Pept_S33_TAP-like_C"/>
</dbReference>
<dbReference type="Pfam" id="PF12146">
    <property type="entry name" value="Hydrolase_4"/>
    <property type="match status" value="1"/>
</dbReference>
<keyword evidence="1" id="KW-0812">Transmembrane</keyword>
<dbReference type="InterPro" id="IPR029058">
    <property type="entry name" value="AB_hydrolase_fold"/>
</dbReference>
<dbReference type="PANTHER" id="PTHR12277">
    <property type="entry name" value="ALPHA/BETA HYDROLASE DOMAIN-CONTAINING PROTEIN"/>
    <property type="match status" value="1"/>
</dbReference>
<feature type="domain" description="Peptidase S33 tripeptidyl aminopeptidase-like C-terminal" evidence="2">
    <location>
        <begin position="208"/>
        <end position="269"/>
    </location>
</feature>
<name>A0A1G5QC16_9GAMM</name>
<keyword evidence="5" id="KW-1185">Reference proteome</keyword>
<gene>
    <name evidence="4" type="ORF">SAMN03097708_01844</name>
</gene>
<dbReference type="OrthoDB" id="9798884at2"/>
<dbReference type="PANTHER" id="PTHR12277:SF81">
    <property type="entry name" value="PROTEIN ABHD13"/>
    <property type="match status" value="1"/>
</dbReference>
<sequence length="276" mass="30850">MEQLIRLLIVAAIGYLALVVLMYLLQSRLVHLPHIPGRTLVTTPATLGLEYDSVELVTEDRIRLHGWFVPAEKARGTLLFFHGNAGNISHRLDSLQLFRQLGLNSFIIDYRGYGNSEGRPSEHGLYRDAEAAYHYLVESRDIPPERIVLFGRSLGAAVAARTARYYPAAGLIVESGFISAPELGADHYPFLPVRLLSRLQYDTRAHLVQSKVPVLVVHSRDDEIIPYRHGLALHSAAGERARLLTITGDHNTGFLRSGERYRQGLAAFLYEVLSES</sequence>